<evidence type="ECO:0000313" key="3">
    <source>
        <dbReference type="Proteomes" id="UP001151760"/>
    </source>
</evidence>
<gene>
    <name evidence="2" type="ORF">Tco_1031449</name>
</gene>
<reference evidence="2" key="1">
    <citation type="journal article" date="2022" name="Int. J. Mol. Sci.">
        <title>Draft Genome of Tanacetum Coccineum: Genomic Comparison of Closely Related Tanacetum-Family Plants.</title>
        <authorList>
            <person name="Yamashiro T."/>
            <person name="Shiraishi A."/>
            <person name="Nakayama K."/>
            <person name="Satake H."/>
        </authorList>
    </citation>
    <scope>NUCLEOTIDE SEQUENCE</scope>
</reference>
<dbReference type="EMBL" id="BQNB010018232">
    <property type="protein sequence ID" value="GJT72163.1"/>
    <property type="molecule type" value="Genomic_DNA"/>
</dbReference>
<feature type="compositionally biased region" description="Acidic residues" evidence="1">
    <location>
        <begin position="143"/>
        <end position="152"/>
    </location>
</feature>
<protein>
    <submittedName>
        <fullName evidence="2">Uncharacterized protein</fullName>
    </submittedName>
</protein>
<reference evidence="2" key="2">
    <citation type="submission" date="2022-01" db="EMBL/GenBank/DDBJ databases">
        <authorList>
            <person name="Yamashiro T."/>
            <person name="Shiraishi A."/>
            <person name="Satake H."/>
            <person name="Nakayama K."/>
        </authorList>
    </citation>
    <scope>NUCLEOTIDE SEQUENCE</scope>
</reference>
<dbReference type="Proteomes" id="UP001151760">
    <property type="component" value="Unassembled WGS sequence"/>
</dbReference>
<accession>A0ABQ5G909</accession>
<feature type="region of interest" description="Disordered" evidence="1">
    <location>
        <begin position="143"/>
        <end position="163"/>
    </location>
</feature>
<name>A0ABQ5G909_9ASTR</name>
<comment type="caution">
    <text evidence="2">The sequence shown here is derived from an EMBL/GenBank/DDBJ whole genome shotgun (WGS) entry which is preliminary data.</text>
</comment>
<evidence type="ECO:0000256" key="1">
    <source>
        <dbReference type="SAM" id="MobiDB-lite"/>
    </source>
</evidence>
<keyword evidence="3" id="KW-1185">Reference proteome</keyword>
<sequence length="163" mass="18558">MVKGNKVVVQQEVDESNDNINAEMKGKHYGTYLFKKIDTIKLVLPLLSGTEKLIENLSQEKDSQEDALGEFNSIMDKIIEKLSEEKDSPDDFYGFLYDTDDDDDDASISEVAEKVFFKAVVYEEVVEMASNQDEALFDQEVADDSLDDEEAELERPSKRIRVT</sequence>
<organism evidence="2 3">
    <name type="scientific">Tanacetum coccineum</name>
    <dbReference type="NCBI Taxonomy" id="301880"/>
    <lineage>
        <taxon>Eukaryota</taxon>
        <taxon>Viridiplantae</taxon>
        <taxon>Streptophyta</taxon>
        <taxon>Embryophyta</taxon>
        <taxon>Tracheophyta</taxon>
        <taxon>Spermatophyta</taxon>
        <taxon>Magnoliopsida</taxon>
        <taxon>eudicotyledons</taxon>
        <taxon>Gunneridae</taxon>
        <taxon>Pentapetalae</taxon>
        <taxon>asterids</taxon>
        <taxon>campanulids</taxon>
        <taxon>Asterales</taxon>
        <taxon>Asteraceae</taxon>
        <taxon>Asteroideae</taxon>
        <taxon>Anthemideae</taxon>
        <taxon>Anthemidinae</taxon>
        <taxon>Tanacetum</taxon>
    </lineage>
</organism>
<proteinExistence type="predicted"/>
<evidence type="ECO:0000313" key="2">
    <source>
        <dbReference type="EMBL" id="GJT72163.1"/>
    </source>
</evidence>